<accession>A0A1M5E551</accession>
<evidence type="ECO:0000256" key="3">
    <source>
        <dbReference type="ARBA" id="ARBA00022989"/>
    </source>
</evidence>
<feature type="transmembrane region" description="Helical" evidence="5">
    <location>
        <begin position="220"/>
        <end position="236"/>
    </location>
</feature>
<feature type="transmembrane region" description="Helical" evidence="5">
    <location>
        <begin position="195"/>
        <end position="213"/>
    </location>
</feature>
<dbReference type="InterPro" id="IPR051533">
    <property type="entry name" value="WaaL-like"/>
</dbReference>
<feature type="transmembrane region" description="Helical" evidence="5">
    <location>
        <begin position="12"/>
        <end position="29"/>
    </location>
</feature>
<gene>
    <name evidence="7" type="ORF">SAMN05444351_0657</name>
</gene>
<proteinExistence type="predicted"/>
<dbReference type="InterPro" id="IPR007016">
    <property type="entry name" value="O-antigen_ligase-rel_domated"/>
</dbReference>
<keyword evidence="4 5" id="KW-0472">Membrane</keyword>
<dbReference type="RefSeq" id="WP_139252802.1">
    <property type="nucleotide sequence ID" value="NZ_FQVX01000001.1"/>
</dbReference>
<protein>
    <submittedName>
        <fullName evidence="7">O-antigen ligase</fullName>
    </submittedName>
</protein>
<dbReference type="EMBL" id="FQVX01000001">
    <property type="protein sequence ID" value="SHF74363.1"/>
    <property type="molecule type" value="Genomic_DNA"/>
</dbReference>
<feature type="transmembrane region" description="Helical" evidence="5">
    <location>
        <begin position="41"/>
        <end position="62"/>
    </location>
</feature>
<dbReference type="STRING" id="1070870.SAMN05444351_0657"/>
<evidence type="ECO:0000256" key="4">
    <source>
        <dbReference type="ARBA" id="ARBA00023136"/>
    </source>
</evidence>
<evidence type="ECO:0000259" key="6">
    <source>
        <dbReference type="Pfam" id="PF04932"/>
    </source>
</evidence>
<keyword evidence="8" id="KW-1185">Reference proteome</keyword>
<feature type="transmembrane region" description="Helical" evidence="5">
    <location>
        <begin position="106"/>
        <end position="124"/>
    </location>
</feature>
<feature type="transmembrane region" description="Helical" evidence="5">
    <location>
        <begin position="405"/>
        <end position="424"/>
    </location>
</feature>
<feature type="transmembrane region" description="Helical" evidence="5">
    <location>
        <begin position="136"/>
        <end position="154"/>
    </location>
</feature>
<feature type="transmembrane region" description="Helical" evidence="5">
    <location>
        <begin position="74"/>
        <end position="94"/>
    </location>
</feature>
<keyword evidence="7" id="KW-0436">Ligase</keyword>
<name>A0A1M5E551_9ACTN</name>
<feature type="transmembrane region" description="Helical" evidence="5">
    <location>
        <begin position="242"/>
        <end position="259"/>
    </location>
</feature>
<sequence length="443" mass="46404">MPASPVRVRERQATLLLSAYAITLFVFPSDLVLRVVGGQGYVAGLLALTLFFLWVASTLVGAHDPLAVRHPTRAALAYFAVTGLACWALTPFHGLDATQQLAADRWIMMLAGTAGVVLVAAEGLGRLANLMTVLRMAVYGAAFCAFVAVLQWLFTLDLSGPIRRLLPGFSVDGTLSVWQARGALQRVFGTAMHPIELGVVAGMLLPLAIVLAVHDRPRNGISRWLPVLLIGLAIPASVSRSAVLAALVSSVVLVLCLPARPRVTALVLLPASAFAIGIARPGYLRTLAEFIGAGSADTSVSSRLEDYPLVARLVAEHPWTGLGGGTYLPADLLAVLDNQFLKSAIELGLVGMTGLLVFLTVPVLTALGARLRSRDPDLRAVAAALAGAGLAGAVCAATFDAFSFNMFVGVQALVTGCAGACWVLSRREADALEPTEPEASRGD</sequence>
<comment type="subcellular location">
    <subcellularLocation>
        <location evidence="1">Membrane</location>
        <topology evidence="1">Multi-pass membrane protein</topology>
    </subcellularLocation>
</comment>
<dbReference type="AlphaFoldDB" id="A0A1M5E551"/>
<evidence type="ECO:0000256" key="1">
    <source>
        <dbReference type="ARBA" id="ARBA00004141"/>
    </source>
</evidence>
<evidence type="ECO:0000313" key="8">
    <source>
        <dbReference type="Proteomes" id="UP000184471"/>
    </source>
</evidence>
<dbReference type="PANTHER" id="PTHR37422">
    <property type="entry name" value="TEICHURONIC ACID BIOSYNTHESIS PROTEIN TUAE"/>
    <property type="match status" value="1"/>
</dbReference>
<evidence type="ECO:0000256" key="5">
    <source>
        <dbReference type="SAM" id="Phobius"/>
    </source>
</evidence>
<keyword evidence="2 5" id="KW-0812">Transmembrane</keyword>
<dbReference type="GO" id="GO:0016020">
    <property type="term" value="C:membrane"/>
    <property type="evidence" value="ECO:0007669"/>
    <property type="project" value="UniProtKB-SubCell"/>
</dbReference>
<feature type="transmembrane region" description="Helical" evidence="5">
    <location>
        <begin position="266"/>
        <end position="283"/>
    </location>
</feature>
<keyword evidence="3 5" id="KW-1133">Transmembrane helix</keyword>
<feature type="domain" description="O-antigen ligase-related" evidence="6">
    <location>
        <begin position="227"/>
        <end position="355"/>
    </location>
</feature>
<feature type="transmembrane region" description="Helical" evidence="5">
    <location>
        <begin position="347"/>
        <end position="368"/>
    </location>
</feature>
<reference evidence="7 8" key="1">
    <citation type="submission" date="2016-11" db="EMBL/GenBank/DDBJ databases">
        <authorList>
            <person name="Jaros S."/>
            <person name="Januszkiewicz K."/>
            <person name="Wedrychowicz H."/>
        </authorList>
    </citation>
    <scope>NUCLEOTIDE SEQUENCE [LARGE SCALE GENOMIC DNA]</scope>
    <source>
        <strain evidence="7 8">DSM 45408</strain>
    </source>
</reference>
<feature type="transmembrane region" description="Helical" evidence="5">
    <location>
        <begin position="380"/>
        <end position="399"/>
    </location>
</feature>
<dbReference type="PANTHER" id="PTHR37422:SF23">
    <property type="entry name" value="TEICHURONIC ACID BIOSYNTHESIS PROTEIN TUAE"/>
    <property type="match status" value="1"/>
</dbReference>
<dbReference type="Pfam" id="PF04932">
    <property type="entry name" value="Wzy_C"/>
    <property type="match status" value="1"/>
</dbReference>
<dbReference type="Proteomes" id="UP000184471">
    <property type="component" value="Unassembled WGS sequence"/>
</dbReference>
<evidence type="ECO:0000256" key="2">
    <source>
        <dbReference type="ARBA" id="ARBA00022692"/>
    </source>
</evidence>
<evidence type="ECO:0000313" key="7">
    <source>
        <dbReference type="EMBL" id="SHF74363.1"/>
    </source>
</evidence>
<organism evidence="7 8">
    <name type="scientific">Geodermatophilus nigrescens</name>
    <dbReference type="NCBI Taxonomy" id="1070870"/>
    <lineage>
        <taxon>Bacteria</taxon>
        <taxon>Bacillati</taxon>
        <taxon>Actinomycetota</taxon>
        <taxon>Actinomycetes</taxon>
        <taxon>Geodermatophilales</taxon>
        <taxon>Geodermatophilaceae</taxon>
        <taxon>Geodermatophilus</taxon>
    </lineage>
</organism>
<dbReference type="GO" id="GO:0016874">
    <property type="term" value="F:ligase activity"/>
    <property type="evidence" value="ECO:0007669"/>
    <property type="project" value="UniProtKB-KW"/>
</dbReference>
<dbReference type="OrthoDB" id="5243524at2"/>